<accession>A0A6L9L5L1</accession>
<dbReference type="RefSeq" id="WP_163948880.1">
    <property type="nucleotide sequence ID" value="NZ_JAAFZH010000005.1"/>
</dbReference>
<dbReference type="AlphaFoldDB" id="A0A6L9L5L1"/>
<gene>
    <name evidence="1" type="ORF">GK108_13510</name>
</gene>
<name>A0A6L9L5L1_9BACT</name>
<comment type="caution">
    <text evidence="1">The sequence shown here is derived from an EMBL/GenBank/DDBJ whole genome shotgun (WGS) entry which is preliminary data.</text>
</comment>
<protein>
    <submittedName>
        <fullName evidence="1">Uncharacterized protein</fullName>
    </submittedName>
</protein>
<dbReference type="Proteomes" id="UP000474175">
    <property type="component" value="Unassembled WGS sequence"/>
</dbReference>
<evidence type="ECO:0000313" key="2">
    <source>
        <dbReference type="Proteomes" id="UP000474175"/>
    </source>
</evidence>
<organism evidence="1 2">
    <name type="scientific">Spirosoma terrae</name>
    <dbReference type="NCBI Taxonomy" id="1968276"/>
    <lineage>
        <taxon>Bacteria</taxon>
        <taxon>Pseudomonadati</taxon>
        <taxon>Bacteroidota</taxon>
        <taxon>Cytophagia</taxon>
        <taxon>Cytophagales</taxon>
        <taxon>Cytophagaceae</taxon>
        <taxon>Spirosoma</taxon>
    </lineage>
</organism>
<reference evidence="1 2" key="1">
    <citation type="submission" date="2020-02" db="EMBL/GenBank/DDBJ databases">
        <title>Draft genome sequence of two Spirosoma agri KCTC 52727 and Spirosoma terrae KCTC 52035.</title>
        <authorList>
            <person name="Rojas J."/>
            <person name="Ambika Manirajan B."/>
            <person name="Suarez C."/>
            <person name="Ratering S."/>
            <person name="Schnell S."/>
        </authorList>
    </citation>
    <scope>NUCLEOTIDE SEQUENCE [LARGE SCALE GENOMIC DNA]</scope>
    <source>
        <strain evidence="1 2">KCTC 52035</strain>
    </source>
</reference>
<sequence length="439" mass="50057">MVTALVGRAFLAHYNQKNKDNLSAKEFFERHYFKLFYNHSKYMQWVGNSPFVQMKKGQKPHLLTSAERLEKLSDLHKKIKAGATDASIAIGYPASEESEYATTSGQVTDLSLTTSEETVYCSWIGSGLGIGVAGGQLILFDHPLIFDALFAGWQYYRDFLNDPAYDNLPGNKINSWNGQWLSHVFSDEFNEHSPLRGFANKVLVAESGKDIEIKPQSWLNVLLSIASQLAIDSLTGYIYKMGQTNSTYGFIPFQLTQLQRPEQIYVRLFGEGSYQNDRDKIRAIYGSAKSFQRICEMGAVGVAALEPKGLRDIMQGGRYKPTDEITFKTYITWLLAMLNNNEFWDEAGHAADLLIRYETYVRPDRERKDLSLSRQHQVNDLLSASNQPKFMAALVPIMESADAEMKEELEKFAHKVYLISRDNFSYFNTLVHLRYVRQS</sequence>
<proteinExistence type="predicted"/>
<dbReference type="EMBL" id="JAAFZH010000005">
    <property type="protein sequence ID" value="NDU95895.1"/>
    <property type="molecule type" value="Genomic_DNA"/>
</dbReference>
<evidence type="ECO:0000313" key="1">
    <source>
        <dbReference type="EMBL" id="NDU95895.1"/>
    </source>
</evidence>
<keyword evidence="2" id="KW-1185">Reference proteome</keyword>